<dbReference type="EMBL" id="JBHTEY010000004">
    <property type="protein sequence ID" value="MFC7613872.1"/>
    <property type="molecule type" value="Genomic_DNA"/>
</dbReference>
<dbReference type="EC" id="3.1.3.25" evidence="7"/>
<accession>A0ABW2TJE1</accession>
<keyword evidence="4 7" id="KW-0479">Metal-binding</keyword>
<evidence type="ECO:0000256" key="1">
    <source>
        <dbReference type="ARBA" id="ARBA00001033"/>
    </source>
</evidence>
<comment type="catalytic activity">
    <reaction evidence="1 7">
        <text>a myo-inositol phosphate + H2O = myo-inositol + phosphate</text>
        <dbReference type="Rhea" id="RHEA:24056"/>
        <dbReference type="ChEBI" id="CHEBI:15377"/>
        <dbReference type="ChEBI" id="CHEBI:17268"/>
        <dbReference type="ChEBI" id="CHEBI:43474"/>
        <dbReference type="ChEBI" id="CHEBI:84139"/>
        <dbReference type="EC" id="3.1.3.25"/>
    </reaction>
</comment>
<dbReference type="Gene3D" id="3.40.190.80">
    <property type="match status" value="1"/>
</dbReference>
<organism evidence="8 9">
    <name type="scientific">Actinokineospora soli</name>
    <dbReference type="NCBI Taxonomy" id="1048753"/>
    <lineage>
        <taxon>Bacteria</taxon>
        <taxon>Bacillati</taxon>
        <taxon>Actinomycetota</taxon>
        <taxon>Actinomycetes</taxon>
        <taxon>Pseudonocardiales</taxon>
        <taxon>Pseudonocardiaceae</taxon>
        <taxon>Actinokineospora</taxon>
    </lineage>
</organism>
<proteinExistence type="inferred from homology"/>
<dbReference type="Proteomes" id="UP001596512">
    <property type="component" value="Unassembled WGS sequence"/>
</dbReference>
<dbReference type="GO" id="GO:0016787">
    <property type="term" value="F:hydrolase activity"/>
    <property type="evidence" value="ECO:0007669"/>
    <property type="project" value="UniProtKB-KW"/>
</dbReference>
<evidence type="ECO:0000313" key="9">
    <source>
        <dbReference type="Proteomes" id="UP001596512"/>
    </source>
</evidence>
<evidence type="ECO:0000256" key="4">
    <source>
        <dbReference type="ARBA" id="ARBA00022723"/>
    </source>
</evidence>
<dbReference type="CDD" id="cd01639">
    <property type="entry name" value="IMPase"/>
    <property type="match status" value="1"/>
</dbReference>
<gene>
    <name evidence="8" type="ORF">ACFQV2_10205</name>
</gene>
<name>A0ABW2TJE1_9PSEU</name>
<evidence type="ECO:0000256" key="5">
    <source>
        <dbReference type="ARBA" id="ARBA00022801"/>
    </source>
</evidence>
<sequence>MGTTEQDLADTALTVAREAAALAARVRADAVRDVGTKSTVTDVVTAGDTAAEDLVRARLAELRPGDAVFGEESGGTTGDGVTWVVDPIDGTVNYLYGHPWHCVSVAAQVDGESVAGAVVEPVSGRCWTAARGQGAWLDGVPLRVSAPASLEVTLLATGFTYDRERRLQHAAVVAELLGVVRDIRRGGSAALDLCAVAAGWVDAYVERGLSPWDWAAGALIAREAGAVVLLPGEHELGGDAIFVASPAIAEPLRHACAEAGMG</sequence>
<dbReference type="InterPro" id="IPR033942">
    <property type="entry name" value="IMPase"/>
</dbReference>
<dbReference type="SUPFAM" id="SSF56655">
    <property type="entry name" value="Carbohydrate phosphatase"/>
    <property type="match status" value="1"/>
</dbReference>
<evidence type="ECO:0000256" key="3">
    <source>
        <dbReference type="ARBA" id="ARBA00009759"/>
    </source>
</evidence>
<dbReference type="InterPro" id="IPR000760">
    <property type="entry name" value="Inositol_monophosphatase-like"/>
</dbReference>
<dbReference type="Gene3D" id="3.30.540.10">
    <property type="entry name" value="Fructose-1,6-Bisphosphatase, subunit A, domain 1"/>
    <property type="match status" value="1"/>
</dbReference>
<dbReference type="Pfam" id="PF00459">
    <property type="entry name" value="Inositol_P"/>
    <property type="match status" value="1"/>
</dbReference>
<keyword evidence="6 7" id="KW-0460">Magnesium</keyword>
<evidence type="ECO:0000256" key="7">
    <source>
        <dbReference type="RuleBase" id="RU364068"/>
    </source>
</evidence>
<reference evidence="9" key="1">
    <citation type="journal article" date="2019" name="Int. J. Syst. Evol. Microbiol.">
        <title>The Global Catalogue of Microorganisms (GCM) 10K type strain sequencing project: providing services to taxonomists for standard genome sequencing and annotation.</title>
        <authorList>
            <consortium name="The Broad Institute Genomics Platform"/>
            <consortium name="The Broad Institute Genome Sequencing Center for Infectious Disease"/>
            <person name="Wu L."/>
            <person name="Ma J."/>
        </authorList>
    </citation>
    <scope>NUCLEOTIDE SEQUENCE [LARGE SCALE GENOMIC DNA]</scope>
    <source>
        <strain evidence="9">JCM 17695</strain>
    </source>
</reference>
<comment type="cofactor">
    <cofactor evidence="2 7">
        <name>Mg(2+)</name>
        <dbReference type="ChEBI" id="CHEBI:18420"/>
    </cofactor>
</comment>
<evidence type="ECO:0000256" key="2">
    <source>
        <dbReference type="ARBA" id="ARBA00001946"/>
    </source>
</evidence>
<dbReference type="PROSITE" id="PS00629">
    <property type="entry name" value="IMP_1"/>
    <property type="match status" value="1"/>
</dbReference>
<dbReference type="InterPro" id="IPR020583">
    <property type="entry name" value="Inositol_monoP_metal-BS"/>
</dbReference>
<evidence type="ECO:0000313" key="8">
    <source>
        <dbReference type="EMBL" id="MFC7613872.1"/>
    </source>
</evidence>
<dbReference type="PROSITE" id="PS00630">
    <property type="entry name" value="IMP_2"/>
    <property type="match status" value="1"/>
</dbReference>
<comment type="caution">
    <text evidence="8">The sequence shown here is derived from an EMBL/GenBank/DDBJ whole genome shotgun (WGS) entry which is preliminary data.</text>
</comment>
<dbReference type="PRINTS" id="PR00377">
    <property type="entry name" value="IMPHPHTASES"/>
</dbReference>
<dbReference type="PANTHER" id="PTHR20854">
    <property type="entry name" value="INOSITOL MONOPHOSPHATASE"/>
    <property type="match status" value="1"/>
</dbReference>
<keyword evidence="5 7" id="KW-0378">Hydrolase</keyword>
<keyword evidence="9" id="KW-1185">Reference proteome</keyword>
<protein>
    <recommendedName>
        <fullName evidence="7">Inositol-1-monophosphatase</fullName>
        <ecNumber evidence="7">3.1.3.25</ecNumber>
    </recommendedName>
</protein>
<evidence type="ECO:0000256" key="6">
    <source>
        <dbReference type="ARBA" id="ARBA00022842"/>
    </source>
</evidence>
<comment type="similarity">
    <text evidence="3 7">Belongs to the inositol monophosphatase superfamily.</text>
</comment>
<dbReference type="PANTHER" id="PTHR20854:SF4">
    <property type="entry name" value="INOSITOL-1-MONOPHOSPHATASE-RELATED"/>
    <property type="match status" value="1"/>
</dbReference>
<dbReference type="InterPro" id="IPR020550">
    <property type="entry name" value="Inositol_monophosphatase_CS"/>
</dbReference>